<dbReference type="SUPFAM" id="SSF56112">
    <property type="entry name" value="Protein kinase-like (PK-like)"/>
    <property type="match status" value="1"/>
</dbReference>
<feature type="domain" description="Aminoglycoside phosphotransferase" evidence="1">
    <location>
        <begin position="276"/>
        <end position="335"/>
    </location>
</feature>
<evidence type="ECO:0000259" key="1">
    <source>
        <dbReference type="Pfam" id="PF01636"/>
    </source>
</evidence>
<evidence type="ECO:0000313" key="3">
    <source>
        <dbReference type="Proteomes" id="UP001480595"/>
    </source>
</evidence>
<gene>
    <name evidence="2" type="ORF">PG994_009505</name>
</gene>
<organism evidence="2 3">
    <name type="scientific">Apiospora phragmitis</name>
    <dbReference type="NCBI Taxonomy" id="2905665"/>
    <lineage>
        <taxon>Eukaryota</taxon>
        <taxon>Fungi</taxon>
        <taxon>Dikarya</taxon>
        <taxon>Ascomycota</taxon>
        <taxon>Pezizomycotina</taxon>
        <taxon>Sordariomycetes</taxon>
        <taxon>Xylariomycetidae</taxon>
        <taxon>Amphisphaeriales</taxon>
        <taxon>Apiosporaceae</taxon>
        <taxon>Apiospora</taxon>
    </lineage>
</organism>
<name>A0ABR1U905_9PEZI</name>
<accession>A0ABR1U905</accession>
<evidence type="ECO:0000313" key="2">
    <source>
        <dbReference type="EMBL" id="KAK8054438.1"/>
    </source>
</evidence>
<reference evidence="2 3" key="1">
    <citation type="submission" date="2023-01" db="EMBL/GenBank/DDBJ databases">
        <title>Analysis of 21 Apiospora genomes using comparative genomics revels a genus with tremendous synthesis potential of carbohydrate active enzymes and secondary metabolites.</title>
        <authorList>
            <person name="Sorensen T."/>
        </authorList>
    </citation>
    <scope>NUCLEOTIDE SEQUENCE [LARGE SCALE GENOMIC DNA]</scope>
    <source>
        <strain evidence="2 3">CBS 135458</strain>
    </source>
</reference>
<dbReference type="Proteomes" id="UP001480595">
    <property type="component" value="Unassembled WGS sequence"/>
</dbReference>
<proteinExistence type="predicted"/>
<keyword evidence="3" id="KW-1185">Reference proteome</keyword>
<dbReference type="InterPro" id="IPR002575">
    <property type="entry name" value="Aminoglycoside_PTrfase"/>
</dbReference>
<comment type="caution">
    <text evidence="2">The sequence shown here is derived from an EMBL/GenBank/DDBJ whole genome shotgun (WGS) entry which is preliminary data.</text>
</comment>
<dbReference type="GeneID" id="92093977"/>
<sequence length="377" mass="42341">MDLTSIANQMVITAAGNGQQAAVADNSNKILAVKKVSDFGYIIRARFDGLIRYYSITHEAAANFPQNWETRESNAIIPPRSYAADLKCIHLRMPVISEVFDPMMPAQLRPTALHPVVVEPLETKLQGIPGVQHAVSADYETFVKLGKIPTPRFKHRRWDDRINIVRHPRIHNGQPMIMKIVEFPDLWNLPQAENAAPPGDAAAGPRKLNVGSDRSEFTQRMMGLEIQMHQRVTAAIDGLVPKFLGLVTERGRGVIGYVAEYIPDAKSFKQMFEEAYAAGNKEFRLNEQDRQACLAALKRLHDAGLHHGDFHGGNVLRRRDGSLVLIDFEETSSTDADGWVKDGFSSAEFETRKAETWLGWTSSEWRRMHTMSLLDVD</sequence>
<dbReference type="EMBL" id="JAQQWL010000010">
    <property type="protein sequence ID" value="KAK8054438.1"/>
    <property type="molecule type" value="Genomic_DNA"/>
</dbReference>
<dbReference type="RefSeq" id="XP_066713084.1">
    <property type="nucleotide sequence ID" value="XM_066860914.1"/>
</dbReference>
<dbReference type="Gene3D" id="1.10.510.10">
    <property type="entry name" value="Transferase(Phosphotransferase) domain 1"/>
    <property type="match status" value="1"/>
</dbReference>
<dbReference type="InterPro" id="IPR011009">
    <property type="entry name" value="Kinase-like_dom_sf"/>
</dbReference>
<protein>
    <recommendedName>
        <fullName evidence="1">Aminoglycoside phosphotransferase domain-containing protein</fullName>
    </recommendedName>
</protein>
<dbReference type="Pfam" id="PF01636">
    <property type="entry name" value="APH"/>
    <property type="match status" value="1"/>
</dbReference>